<reference evidence="8" key="2">
    <citation type="submission" date="2021-09" db="EMBL/GenBank/DDBJ databases">
        <authorList>
            <person name="Gilroy R."/>
        </authorList>
    </citation>
    <scope>NUCLEOTIDE SEQUENCE</scope>
    <source>
        <strain evidence="8">CHK179-5677</strain>
    </source>
</reference>
<evidence type="ECO:0000256" key="6">
    <source>
        <dbReference type="SAM" id="MobiDB-lite"/>
    </source>
</evidence>
<feature type="transmembrane region" description="Helical" evidence="7">
    <location>
        <begin position="209"/>
        <end position="228"/>
    </location>
</feature>
<feature type="transmembrane region" description="Helical" evidence="7">
    <location>
        <begin position="137"/>
        <end position="157"/>
    </location>
</feature>
<keyword evidence="4 7" id="KW-1133">Transmembrane helix</keyword>
<evidence type="ECO:0000313" key="9">
    <source>
        <dbReference type="Proteomes" id="UP000760668"/>
    </source>
</evidence>
<comment type="caution">
    <text evidence="8">The sequence shown here is derived from an EMBL/GenBank/DDBJ whole genome shotgun (WGS) entry which is preliminary data.</text>
</comment>
<feature type="transmembrane region" description="Helical" evidence="7">
    <location>
        <begin position="378"/>
        <end position="398"/>
    </location>
</feature>
<gene>
    <name evidence="8" type="primary">codB</name>
    <name evidence="8" type="ORF">K8V01_03005</name>
</gene>
<dbReference type="GO" id="GO:0015209">
    <property type="term" value="F:cytosine transmembrane transporter activity"/>
    <property type="evidence" value="ECO:0007669"/>
    <property type="project" value="InterPro"/>
</dbReference>
<evidence type="ECO:0000256" key="2">
    <source>
        <dbReference type="ARBA" id="ARBA00008974"/>
    </source>
</evidence>
<keyword evidence="3 7" id="KW-0812">Transmembrane</keyword>
<evidence type="ECO:0000256" key="5">
    <source>
        <dbReference type="ARBA" id="ARBA00023136"/>
    </source>
</evidence>
<accession>A0A921MKA9</accession>
<keyword evidence="5 7" id="KW-0472">Membrane</keyword>
<feature type="transmembrane region" description="Helical" evidence="7">
    <location>
        <begin position="272"/>
        <end position="297"/>
    </location>
</feature>
<dbReference type="Proteomes" id="UP000760668">
    <property type="component" value="Unassembled WGS sequence"/>
</dbReference>
<dbReference type="AlphaFoldDB" id="A0A921MKA9"/>
<feature type="region of interest" description="Disordered" evidence="6">
    <location>
        <begin position="1"/>
        <end position="21"/>
    </location>
</feature>
<proteinExistence type="inferred from homology"/>
<sequence>MKKEDTAAKTPETTAADSSDEYSNARVPMSARKSWLSLLTVSLGYVFVVTSMQAGGNMGVGLTFTDTVLATLLSSAILAVLACAMGVISAKTGMSTGLLSKYSFGKAGTYVPVAIVVITTIGWFSIDAYLIGQTTNTLFPVIPIIPVAILGGIGMTFTAMRGMKWMTYLSNIAVPLIIIFGVISMVIAVNDAGGVAGMNAIVPEKPIDFSYAVGLGVGSYAVGAVMFTPDIMRFSKNARTAVIVMIITLMLGNTFMLLSGAIGSVVTGTPDVAIMLSMQGLLAPAFLVLVLNIWSTAQGCVYSGSMTLNSVVPKCKRTWLVIGFGVIGIIFAIIGFYNYFGSYIDFLSATVPPLGGIFLADFLVTYKQNYPDPEEAELPTVNIAGFISWVLGFIVTRIPFGMPVVNGIIVAFVVKAILGAVMGSGVKKRA</sequence>
<feature type="transmembrane region" description="Helical" evidence="7">
    <location>
        <begin position="318"/>
        <end position="340"/>
    </location>
</feature>
<comment type="similarity">
    <text evidence="2">Belongs to the purine-cytosine permease (2.A.39) family.</text>
</comment>
<dbReference type="EMBL" id="DYUC01000023">
    <property type="protein sequence ID" value="HJG85990.1"/>
    <property type="molecule type" value="Genomic_DNA"/>
</dbReference>
<dbReference type="InterPro" id="IPR001248">
    <property type="entry name" value="Pur-cyt_permease"/>
</dbReference>
<evidence type="ECO:0000256" key="4">
    <source>
        <dbReference type="ARBA" id="ARBA00022989"/>
    </source>
</evidence>
<protein>
    <submittedName>
        <fullName evidence="8">Cytosine permease</fullName>
    </submittedName>
</protein>
<dbReference type="GO" id="GO:0005886">
    <property type="term" value="C:plasma membrane"/>
    <property type="evidence" value="ECO:0007669"/>
    <property type="project" value="TreeGrafter"/>
</dbReference>
<feature type="transmembrane region" description="Helical" evidence="7">
    <location>
        <begin position="346"/>
        <end position="366"/>
    </location>
</feature>
<evidence type="ECO:0000256" key="7">
    <source>
        <dbReference type="SAM" id="Phobius"/>
    </source>
</evidence>
<reference evidence="8" key="1">
    <citation type="journal article" date="2021" name="PeerJ">
        <title>Extensive microbial diversity within the chicken gut microbiome revealed by metagenomics and culture.</title>
        <authorList>
            <person name="Gilroy R."/>
            <person name="Ravi A."/>
            <person name="Getino M."/>
            <person name="Pursley I."/>
            <person name="Horton D.L."/>
            <person name="Alikhan N.F."/>
            <person name="Baker D."/>
            <person name="Gharbi K."/>
            <person name="Hall N."/>
            <person name="Watson M."/>
            <person name="Adriaenssens E.M."/>
            <person name="Foster-Nyarko E."/>
            <person name="Jarju S."/>
            <person name="Secka A."/>
            <person name="Antonio M."/>
            <person name="Oren A."/>
            <person name="Chaudhuri R.R."/>
            <person name="La Ragione R."/>
            <person name="Hildebrand F."/>
            <person name="Pallen M.J."/>
        </authorList>
    </citation>
    <scope>NUCLEOTIDE SEQUENCE</scope>
    <source>
        <strain evidence="8">CHK179-5677</strain>
    </source>
</reference>
<feature type="transmembrane region" description="Helical" evidence="7">
    <location>
        <begin position="240"/>
        <end position="266"/>
    </location>
</feature>
<dbReference type="InterPro" id="IPR030191">
    <property type="entry name" value="CodB"/>
</dbReference>
<feature type="transmembrane region" description="Helical" evidence="7">
    <location>
        <begin position="169"/>
        <end position="189"/>
    </location>
</feature>
<name>A0A921MKA9_9FIRM</name>
<evidence type="ECO:0000256" key="3">
    <source>
        <dbReference type="ARBA" id="ARBA00022692"/>
    </source>
</evidence>
<dbReference type="Pfam" id="PF02133">
    <property type="entry name" value="Transp_cyt_pur"/>
    <property type="match status" value="1"/>
</dbReference>
<feature type="transmembrane region" description="Helical" evidence="7">
    <location>
        <begin position="109"/>
        <end position="131"/>
    </location>
</feature>
<feature type="transmembrane region" description="Helical" evidence="7">
    <location>
        <begin position="404"/>
        <end position="426"/>
    </location>
</feature>
<feature type="transmembrane region" description="Helical" evidence="7">
    <location>
        <begin position="68"/>
        <end position="88"/>
    </location>
</feature>
<dbReference type="NCBIfam" id="NF008241">
    <property type="entry name" value="PRK11017.1"/>
    <property type="match status" value="1"/>
</dbReference>
<dbReference type="RefSeq" id="WP_295368751.1">
    <property type="nucleotide sequence ID" value="NZ_DYUC01000023.1"/>
</dbReference>
<comment type="subcellular location">
    <subcellularLocation>
        <location evidence="1">Membrane</location>
        <topology evidence="1">Multi-pass membrane protein</topology>
    </subcellularLocation>
</comment>
<evidence type="ECO:0000256" key="1">
    <source>
        <dbReference type="ARBA" id="ARBA00004141"/>
    </source>
</evidence>
<organism evidence="8 9">
    <name type="scientific">Pseudoflavonifractor capillosus</name>
    <dbReference type="NCBI Taxonomy" id="106588"/>
    <lineage>
        <taxon>Bacteria</taxon>
        <taxon>Bacillati</taxon>
        <taxon>Bacillota</taxon>
        <taxon>Clostridia</taxon>
        <taxon>Eubacteriales</taxon>
        <taxon>Oscillospiraceae</taxon>
        <taxon>Pseudoflavonifractor</taxon>
    </lineage>
</organism>
<evidence type="ECO:0000313" key="8">
    <source>
        <dbReference type="EMBL" id="HJG85990.1"/>
    </source>
</evidence>
<dbReference type="PANTHER" id="PTHR30569">
    <property type="entry name" value="CYTOSINE TRANSPORTER CODB"/>
    <property type="match status" value="1"/>
</dbReference>
<dbReference type="CDD" id="cd11484">
    <property type="entry name" value="SLC-NCS1sbd_CobB-like"/>
    <property type="match status" value="1"/>
</dbReference>
<dbReference type="PANTHER" id="PTHR30569:SF0">
    <property type="entry name" value="CYTOSINE PERMEASE"/>
    <property type="match status" value="1"/>
</dbReference>
<feature type="transmembrane region" description="Helical" evidence="7">
    <location>
        <begin position="35"/>
        <end position="56"/>
    </location>
</feature>
<dbReference type="Gene3D" id="1.10.4160.10">
    <property type="entry name" value="Hydantoin permease"/>
    <property type="match status" value="1"/>
</dbReference>